<comment type="similarity">
    <text evidence="1">Belongs to the UbiJ family.</text>
</comment>
<dbReference type="InterPro" id="IPR036527">
    <property type="entry name" value="SCP2_sterol-bd_dom_sf"/>
</dbReference>
<evidence type="ECO:0000313" key="5">
    <source>
        <dbReference type="Proteomes" id="UP000183924"/>
    </source>
</evidence>
<dbReference type="GO" id="GO:0006744">
    <property type="term" value="P:ubiquinone biosynthetic process"/>
    <property type="evidence" value="ECO:0007669"/>
    <property type="project" value="UniProtKB-UniRule"/>
</dbReference>
<keyword evidence="2" id="KW-0175">Coiled coil</keyword>
<reference evidence="4 5" key="1">
    <citation type="submission" date="2016-03" db="EMBL/GenBank/DDBJ databases">
        <title>Comparative genomics of Rickettsiella.</title>
        <authorList>
            <person name="Chandler C."/>
            <person name="Wang Y."/>
        </authorList>
    </citation>
    <scope>NUCLEOTIDE SEQUENCE [LARGE SCALE GENOMIC DNA]</scope>
    <source>
        <strain evidence="4 5">RCFS May 2013</strain>
    </source>
</reference>
<feature type="coiled-coil region" evidence="2">
    <location>
        <begin position="174"/>
        <end position="201"/>
    </location>
</feature>
<dbReference type="InterPro" id="IPR003033">
    <property type="entry name" value="SCP2_sterol-bd_dom"/>
</dbReference>
<evidence type="ECO:0000313" key="4">
    <source>
        <dbReference type="EMBL" id="OIZ94479.1"/>
    </source>
</evidence>
<dbReference type="InterPro" id="IPR038989">
    <property type="entry name" value="UbiJ"/>
</dbReference>
<dbReference type="AlphaFoldDB" id="A0A1J8PAU7"/>
<comment type="pathway">
    <text evidence="1">Cofactor biosynthesis; ubiquinone biosynthesis.</text>
</comment>
<accession>A0A1J8PAU7</accession>
<dbReference type="HAMAP" id="MF_02215">
    <property type="entry name" value="UbiJ"/>
    <property type="match status" value="1"/>
</dbReference>
<dbReference type="STRING" id="1225476.A1D18_06490"/>
<dbReference type="Proteomes" id="UP000183924">
    <property type="component" value="Unassembled WGS sequence"/>
</dbReference>
<dbReference type="OrthoDB" id="9796077at2"/>
<comment type="subcellular location">
    <subcellularLocation>
        <location evidence="1">Cytoplasm</location>
    </subcellularLocation>
</comment>
<dbReference type="SUPFAM" id="SSF55718">
    <property type="entry name" value="SCP-like"/>
    <property type="match status" value="1"/>
</dbReference>
<dbReference type="GO" id="GO:0005737">
    <property type="term" value="C:cytoplasm"/>
    <property type="evidence" value="ECO:0007669"/>
    <property type="project" value="UniProtKB-SubCell"/>
</dbReference>
<keyword evidence="1" id="KW-0963">Cytoplasm</keyword>
<keyword evidence="1" id="KW-0831">Ubiquinone biosynthesis</keyword>
<proteinExistence type="inferred from homology"/>
<dbReference type="PANTHER" id="PTHR38693">
    <property type="entry name" value="UBIQUINONE BIOSYNTHESIS PROTEIN UBIJ"/>
    <property type="match status" value="1"/>
</dbReference>
<evidence type="ECO:0000259" key="3">
    <source>
        <dbReference type="Pfam" id="PF02036"/>
    </source>
</evidence>
<organism evidence="4 5">
    <name type="scientific">Candidatus Rickettsiella isopodorum</name>
    <dbReference type="NCBI Taxonomy" id="1225476"/>
    <lineage>
        <taxon>Bacteria</taxon>
        <taxon>Pseudomonadati</taxon>
        <taxon>Pseudomonadota</taxon>
        <taxon>Gammaproteobacteria</taxon>
        <taxon>Legionellales</taxon>
        <taxon>Coxiellaceae</taxon>
        <taxon>Rickettsiella</taxon>
    </lineage>
</organism>
<name>A0A1J8PAU7_9COXI</name>
<keyword evidence="5" id="KW-1185">Reference proteome</keyword>
<gene>
    <name evidence="1" type="primary">ubiJ</name>
    <name evidence="4" type="ORF">A1D18_06490</name>
</gene>
<dbReference type="UniPathway" id="UPA00232"/>
<comment type="caution">
    <text evidence="4">The sequence shown here is derived from an EMBL/GenBank/DDBJ whole genome shotgun (WGS) entry which is preliminary data.</text>
</comment>
<dbReference type="Pfam" id="PF02036">
    <property type="entry name" value="SCP2"/>
    <property type="match status" value="1"/>
</dbReference>
<feature type="domain" description="SCP2" evidence="3">
    <location>
        <begin position="18"/>
        <end position="112"/>
    </location>
</feature>
<dbReference type="EMBL" id="LUKY01000033">
    <property type="protein sequence ID" value="OIZ94479.1"/>
    <property type="molecule type" value="Genomic_DNA"/>
</dbReference>
<dbReference type="PANTHER" id="PTHR38693:SF1">
    <property type="entry name" value="UBIQUINONE BIOSYNTHESIS ACCESSORY FACTOR UBIJ"/>
    <property type="match status" value="1"/>
</dbReference>
<evidence type="ECO:0000256" key="1">
    <source>
        <dbReference type="HAMAP-Rule" id="MF_02215"/>
    </source>
</evidence>
<protein>
    <recommendedName>
        <fullName evidence="1">Ubiquinone biosynthesis accessory factor UbiJ</fullName>
    </recommendedName>
</protein>
<comment type="function">
    <text evidence="1">Required for ubiquinone (coenzyme Q) biosynthesis. Binds hydrophobic ubiquinone biosynthetic intermediates via its SCP2 domain and is essential for the stability of the Ubi complex. May constitute a docking platform where Ubi enzymes assemble and access their SCP2-bound polyprenyl substrates.</text>
</comment>
<evidence type="ECO:0000256" key="2">
    <source>
        <dbReference type="SAM" id="Coils"/>
    </source>
</evidence>
<sequence length="201" mass="23648">MEILITSNIILSAQEVILNRYLNLDPESKAHLRKLSGKVIKVEWAPLTYYWLFKSDSIYLSKDYNGPTDLILRGSTFDFLRVAFIKKDKALTDIPLQVLGDMEFGKQFKEFFSNLEIDYEEQLSKLLGDVTAYPMIQMLKIIRCWTRQNIENLGENLTNYVQTEMNWLVSDEELQLFFSDIDELRNDCARLEARIKMLEKR</sequence>